<dbReference type="EMBL" id="LCAO01000005">
    <property type="protein sequence ID" value="KKR92047.1"/>
    <property type="molecule type" value="Genomic_DNA"/>
</dbReference>
<dbReference type="Proteomes" id="UP000034676">
    <property type="component" value="Unassembled WGS sequence"/>
</dbReference>
<sequence>MTDQAPDQLQLTEEEKNKLKELVLARLTVMPQDISISIGDKNLDKKALSEHVESEDEIGKQMMEMELEFLQDLASGAIYGHE</sequence>
<organism evidence="1 2">
    <name type="scientific">Candidatus Woesebacteria bacterium GW2011_GWA1_41_13b</name>
    <dbReference type="NCBI Taxonomy" id="1618555"/>
    <lineage>
        <taxon>Bacteria</taxon>
        <taxon>Candidatus Woeseibacteriota</taxon>
    </lineage>
</organism>
<evidence type="ECO:0000313" key="1">
    <source>
        <dbReference type="EMBL" id="KKR92047.1"/>
    </source>
</evidence>
<name>A0A0G0XVT7_9BACT</name>
<accession>A0A0G0XVT7</accession>
<protein>
    <submittedName>
        <fullName evidence="1">Uncharacterized protein</fullName>
    </submittedName>
</protein>
<evidence type="ECO:0000313" key="2">
    <source>
        <dbReference type="Proteomes" id="UP000034676"/>
    </source>
</evidence>
<reference evidence="1 2" key="1">
    <citation type="journal article" date="2015" name="Nature">
        <title>rRNA introns, odd ribosomes, and small enigmatic genomes across a large radiation of phyla.</title>
        <authorList>
            <person name="Brown C.T."/>
            <person name="Hug L.A."/>
            <person name="Thomas B.C."/>
            <person name="Sharon I."/>
            <person name="Castelle C.J."/>
            <person name="Singh A."/>
            <person name="Wilkins M.J."/>
            <person name="Williams K.H."/>
            <person name="Banfield J.F."/>
        </authorList>
    </citation>
    <scope>NUCLEOTIDE SEQUENCE [LARGE SCALE GENOMIC DNA]</scope>
</reference>
<proteinExistence type="predicted"/>
<dbReference type="AlphaFoldDB" id="A0A0G0XVT7"/>
<comment type="caution">
    <text evidence="1">The sequence shown here is derived from an EMBL/GenBank/DDBJ whole genome shotgun (WGS) entry which is preliminary data.</text>
</comment>
<gene>
    <name evidence="1" type="ORF">UU42_C0005G0010</name>
</gene>